<proteinExistence type="predicted"/>
<keyword evidence="4" id="KW-1185">Reference proteome</keyword>
<dbReference type="InterPro" id="IPR005151">
    <property type="entry name" value="Tail-specific_protease"/>
</dbReference>
<dbReference type="Pfam" id="PF03572">
    <property type="entry name" value="Peptidase_S41"/>
    <property type="match status" value="1"/>
</dbReference>
<organism evidence="3 4">
    <name type="scientific">Gilvimarinus gilvus</name>
    <dbReference type="NCBI Taxonomy" id="3058038"/>
    <lineage>
        <taxon>Bacteria</taxon>
        <taxon>Pseudomonadati</taxon>
        <taxon>Pseudomonadota</taxon>
        <taxon>Gammaproteobacteria</taxon>
        <taxon>Cellvibrionales</taxon>
        <taxon>Cellvibrionaceae</taxon>
        <taxon>Gilvimarinus</taxon>
    </lineage>
</organism>
<evidence type="ECO:0000313" key="3">
    <source>
        <dbReference type="EMBL" id="MDX6847803.1"/>
    </source>
</evidence>
<dbReference type="EMBL" id="JAXAFO010000001">
    <property type="protein sequence ID" value="MDX6847803.1"/>
    <property type="molecule type" value="Genomic_DNA"/>
</dbReference>
<keyword evidence="1" id="KW-0812">Transmembrane</keyword>
<reference evidence="3 4" key="1">
    <citation type="submission" date="2023-11" db="EMBL/GenBank/DDBJ databases">
        <title>Gilvimarinus fulvus sp. nov., isolated from the surface of Kelp.</title>
        <authorList>
            <person name="Sun Y.Y."/>
            <person name="Gong Y."/>
            <person name="Du Z.J."/>
        </authorList>
    </citation>
    <scope>NUCLEOTIDE SEQUENCE [LARGE SCALE GENOMIC DNA]</scope>
    <source>
        <strain evidence="3 4">SDUM040013</strain>
    </source>
</reference>
<evidence type="ECO:0000313" key="4">
    <source>
        <dbReference type="Proteomes" id="UP001273505"/>
    </source>
</evidence>
<dbReference type="InterPro" id="IPR029045">
    <property type="entry name" value="ClpP/crotonase-like_dom_sf"/>
</dbReference>
<sequence>MKVSTLAGSILTLILLAAIALIICYFLYLSPKARALKHLNFVHESIAEMHPAMLLSDSFVELRRDSYQRARKKLALINNSRDMNALLRFYLAQFEDKHLDGNLFQSIFLKWFPQQTRWAGWVLAASQHGYEVIHRLDEPHIPPLGATLVSCNGVEANEFLRRHYAPFSDLRWSILNARDSAAKRLTQSTDMLHVLDRPALNQCVFQTAKGEQSFPVEWRPRTEQDARAIHRASTPIYTRPKLEPLGDSAYWVYTTDFQLNSPESARGHQQLLVDLRNLNSAGSVVFDLRGNEGGSSSFGNEILQALIGTDNMRFIHSRYNHTSGGMDARFRASWKLYWSYDWLLQQALANQGEDSSMVAHLQKLQVRLKLALDNGEDFFWQSEWTDIDVPAAEEATPPQWQYPGNIYVVTDRYCISACLDFMDLLKQIPGVIHVGEPSDADTAYTQVAPMWHEYAKEAYSFSVPIKQWNKRLRDDNEPYSPDKEYPGNIFDTQSLQAWFLDNEFSH</sequence>
<keyword evidence="1" id="KW-0472">Membrane</keyword>
<comment type="caution">
    <text evidence="3">The sequence shown here is derived from an EMBL/GenBank/DDBJ whole genome shotgun (WGS) entry which is preliminary data.</text>
</comment>
<evidence type="ECO:0000259" key="2">
    <source>
        <dbReference type="Pfam" id="PF03572"/>
    </source>
</evidence>
<dbReference type="SUPFAM" id="SSF52096">
    <property type="entry name" value="ClpP/crotonase"/>
    <property type="match status" value="1"/>
</dbReference>
<name>A0ABU4RVS0_9GAMM</name>
<evidence type="ECO:0000256" key="1">
    <source>
        <dbReference type="SAM" id="Phobius"/>
    </source>
</evidence>
<gene>
    <name evidence="3" type="ORF">SCD92_00435</name>
</gene>
<protein>
    <submittedName>
        <fullName evidence="3">S41 family peptidase</fullName>
    </submittedName>
</protein>
<dbReference type="Gene3D" id="3.90.226.10">
    <property type="entry name" value="2-enoyl-CoA Hydratase, Chain A, domain 1"/>
    <property type="match status" value="1"/>
</dbReference>
<dbReference type="Proteomes" id="UP001273505">
    <property type="component" value="Unassembled WGS sequence"/>
</dbReference>
<dbReference type="RefSeq" id="WP_302724405.1">
    <property type="nucleotide sequence ID" value="NZ_JAULRU010000797.1"/>
</dbReference>
<keyword evidence="1" id="KW-1133">Transmembrane helix</keyword>
<feature type="transmembrane region" description="Helical" evidence="1">
    <location>
        <begin position="6"/>
        <end position="28"/>
    </location>
</feature>
<accession>A0ABU4RVS0</accession>
<feature type="domain" description="Tail specific protease" evidence="2">
    <location>
        <begin position="263"/>
        <end position="465"/>
    </location>
</feature>